<gene>
    <name evidence="1" type="ORF">S01H1_74756</name>
</gene>
<feature type="non-terminal residue" evidence="1">
    <location>
        <position position="1"/>
    </location>
</feature>
<dbReference type="AlphaFoldDB" id="X0XMY4"/>
<name>X0XMY4_9ZZZZ</name>
<organism evidence="1">
    <name type="scientific">marine sediment metagenome</name>
    <dbReference type="NCBI Taxonomy" id="412755"/>
    <lineage>
        <taxon>unclassified sequences</taxon>
        <taxon>metagenomes</taxon>
        <taxon>ecological metagenomes</taxon>
    </lineage>
</organism>
<dbReference type="EMBL" id="BARS01050029">
    <property type="protein sequence ID" value="GAG44519.1"/>
    <property type="molecule type" value="Genomic_DNA"/>
</dbReference>
<protein>
    <recommendedName>
        <fullName evidence="2">Pyrrolo-quinoline quinone</fullName>
    </recommendedName>
</protein>
<sequence length="54" mass="6026">YLGTGRNTLWVLKAGRELKVVNRIRMRDQVLTTPVAANGVLYVATNKHLYAVGK</sequence>
<evidence type="ECO:0000313" key="1">
    <source>
        <dbReference type="EMBL" id="GAG44519.1"/>
    </source>
</evidence>
<accession>X0XMY4</accession>
<reference evidence="1" key="1">
    <citation type="journal article" date="2014" name="Front. Microbiol.">
        <title>High frequency of phylogenetically diverse reductive dehalogenase-homologous genes in deep subseafloor sedimentary metagenomes.</title>
        <authorList>
            <person name="Kawai M."/>
            <person name="Futagami T."/>
            <person name="Toyoda A."/>
            <person name="Takaki Y."/>
            <person name="Nishi S."/>
            <person name="Hori S."/>
            <person name="Arai W."/>
            <person name="Tsubouchi T."/>
            <person name="Morono Y."/>
            <person name="Uchiyama I."/>
            <person name="Ito T."/>
            <person name="Fujiyama A."/>
            <person name="Inagaki F."/>
            <person name="Takami H."/>
        </authorList>
    </citation>
    <scope>NUCLEOTIDE SEQUENCE</scope>
    <source>
        <strain evidence="1">Expedition CK06-06</strain>
    </source>
</reference>
<proteinExistence type="predicted"/>
<evidence type="ECO:0008006" key="2">
    <source>
        <dbReference type="Google" id="ProtNLM"/>
    </source>
</evidence>
<comment type="caution">
    <text evidence="1">The sequence shown here is derived from an EMBL/GenBank/DDBJ whole genome shotgun (WGS) entry which is preliminary data.</text>
</comment>